<dbReference type="CDD" id="cd04488">
    <property type="entry name" value="RecG_wedge_OBF"/>
    <property type="match status" value="1"/>
</dbReference>
<gene>
    <name evidence="1" type="ORF">GCM10023340_25840</name>
</gene>
<evidence type="ECO:0000313" key="1">
    <source>
        <dbReference type="EMBL" id="GAA5149848.1"/>
    </source>
</evidence>
<accession>A0ABP9PQW2</accession>
<dbReference type="Gene3D" id="2.40.50.140">
    <property type="entry name" value="Nucleic acid-binding proteins"/>
    <property type="match status" value="1"/>
</dbReference>
<evidence type="ECO:0000313" key="2">
    <source>
        <dbReference type="Proteomes" id="UP001500221"/>
    </source>
</evidence>
<proteinExistence type="predicted"/>
<dbReference type="SUPFAM" id="SSF50249">
    <property type="entry name" value="Nucleic acid-binding proteins"/>
    <property type="match status" value="1"/>
</dbReference>
<dbReference type="EMBL" id="BAABKG010000003">
    <property type="protein sequence ID" value="GAA5149848.1"/>
    <property type="molecule type" value="Genomic_DNA"/>
</dbReference>
<dbReference type="InterPro" id="IPR016499">
    <property type="entry name" value="NucleicA-bd_Rv2694c_prd"/>
</dbReference>
<comment type="caution">
    <text evidence="1">The sequence shown here is derived from an EMBL/GenBank/DDBJ whole genome shotgun (WGS) entry which is preliminary data.</text>
</comment>
<dbReference type="InterPro" id="IPR012340">
    <property type="entry name" value="NA-bd_OB-fold"/>
</dbReference>
<organism evidence="1 2">
    <name type="scientific">Nocardioides marinquilinus</name>
    <dbReference type="NCBI Taxonomy" id="1210400"/>
    <lineage>
        <taxon>Bacteria</taxon>
        <taxon>Bacillati</taxon>
        <taxon>Actinomycetota</taxon>
        <taxon>Actinomycetes</taxon>
        <taxon>Propionibacteriales</taxon>
        <taxon>Nocardioidaceae</taxon>
        <taxon>Nocardioides</taxon>
    </lineage>
</organism>
<keyword evidence="2" id="KW-1185">Reference proteome</keyword>
<protein>
    <submittedName>
        <fullName evidence="1">OB-fold nucleic acid binding domain-containing protein</fullName>
    </submittedName>
</protein>
<reference evidence="2" key="1">
    <citation type="journal article" date="2019" name="Int. J. Syst. Evol. Microbiol.">
        <title>The Global Catalogue of Microorganisms (GCM) 10K type strain sequencing project: providing services to taxonomists for standard genome sequencing and annotation.</title>
        <authorList>
            <consortium name="The Broad Institute Genomics Platform"/>
            <consortium name="The Broad Institute Genome Sequencing Center for Infectious Disease"/>
            <person name="Wu L."/>
            <person name="Ma J."/>
        </authorList>
    </citation>
    <scope>NUCLEOTIDE SEQUENCE [LARGE SCALE GENOMIC DNA]</scope>
    <source>
        <strain evidence="2">JCM 18459</strain>
    </source>
</reference>
<dbReference type="Proteomes" id="UP001500221">
    <property type="component" value="Unassembled WGS sequence"/>
</dbReference>
<dbReference type="RefSeq" id="WP_425577028.1">
    <property type="nucleotide sequence ID" value="NZ_BAABKG010000003.1"/>
</dbReference>
<dbReference type="PIRSF" id="PIRSF006910">
    <property type="entry name" value="NA_bind_Rv2694c_prd"/>
    <property type="match status" value="1"/>
</dbReference>
<name>A0ABP9PQW2_9ACTN</name>
<sequence>MAGKSRLRRTISRWANADDGYARDMRAEFVDDHNASIAECPDRQMVTLRGSVRTVTVRPRGGVPALEAELYDGSGSLTILWLGRRRIAGIDPGRSLQVQGRIGIHDNERVMYNPKYELLG</sequence>